<dbReference type="RefSeq" id="WP_171833863.1">
    <property type="nucleotide sequence ID" value="NZ_CP053709.1"/>
</dbReference>
<sequence>MRIELVAGTSNVVRFPVERRACPTLDLLRDIAPDVREVLQLVESFDLDYPGHDVRDVADAEMADYVVNHVRPEPGCERRTELEGLLAPIVVRGVQACRVAHDAALVASEVQQRLVNAQTDGGYWLAPMEERAERLTTDAARLLVKAHVRAEEAEGAARAIGMALRGETWTPFDLQAAAEALFFPDRRSA</sequence>
<dbReference type="AlphaFoldDB" id="A0A6M8HYJ0"/>
<evidence type="ECO:0000313" key="2">
    <source>
        <dbReference type="Proteomes" id="UP000500767"/>
    </source>
</evidence>
<gene>
    <name evidence="1" type="ORF">HN018_23545</name>
</gene>
<reference evidence="1 2" key="1">
    <citation type="journal article" date="2014" name="World J. Microbiol. Biotechnol.">
        <title>Biodiversity and physiological characteristics of Antarctic and Arctic lichens-associated bacteria.</title>
        <authorList>
            <person name="Lee Y.M."/>
            <person name="Kim E.H."/>
            <person name="Lee H.K."/>
            <person name="Hong S.G."/>
        </authorList>
    </citation>
    <scope>NUCLEOTIDE SEQUENCE [LARGE SCALE GENOMIC DNA]</scope>
    <source>
        <strain evidence="1 2">PAMC 26569</strain>
        <plasmid evidence="1">unnamed1</plasmid>
    </source>
</reference>
<evidence type="ECO:0000313" key="1">
    <source>
        <dbReference type="EMBL" id="QKE93161.1"/>
    </source>
</evidence>
<name>A0A6M8HYJ0_9PROT</name>
<geneLocation type="plasmid" evidence="1 2">
    <name>unnamed1</name>
</geneLocation>
<accession>A0A6M8HYJ0</accession>
<keyword evidence="1" id="KW-0614">Plasmid</keyword>
<dbReference type="Proteomes" id="UP000500767">
    <property type="component" value="Plasmid unnamed1"/>
</dbReference>
<proteinExistence type="predicted"/>
<protein>
    <submittedName>
        <fullName evidence="1">Uncharacterized protein</fullName>
    </submittedName>
</protein>
<organism evidence="1 2">
    <name type="scientific">Lichenicola cladoniae</name>
    <dbReference type="NCBI Taxonomy" id="1484109"/>
    <lineage>
        <taxon>Bacteria</taxon>
        <taxon>Pseudomonadati</taxon>
        <taxon>Pseudomonadota</taxon>
        <taxon>Alphaproteobacteria</taxon>
        <taxon>Acetobacterales</taxon>
        <taxon>Acetobacteraceae</taxon>
        <taxon>Lichenicola</taxon>
    </lineage>
</organism>
<dbReference type="KEGG" id="lck:HN018_23545"/>
<dbReference type="EMBL" id="CP053709">
    <property type="protein sequence ID" value="QKE93161.1"/>
    <property type="molecule type" value="Genomic_DNA"/>
</dbReference>
<keyword evidence="2" id="KW-1185">Reference proteome</keyword>